<reference evidence="3" key="1">
    <citation type="journal article" date="2005" name="Nature">
        <title>The map-based sequence of the rice genome.</title>
        <authorList>
            <consortium name="International rice genome sequencing project (IRGSP)"/>
            <person name="Matsumoto T."/>
            <person name="Wu J."/>
            <person name="Kanamori H."/>
            <person name="Katayose Y."/>
            <person name="Fujisawa M."/>
            <person name="Namiki N."/>
            <person name="Mizuno H."/>
            <person name="Yamamoto K."/>
            <person name="Antonio B.A."/>
            <person name="Baba T."/>
            <person name="Sakata K."/>
            <person name="Nagamura Y."/>
            <person name="Aoki H."/>
            <person name="Arikawa K."/>
            <person name="Arita K."/>
            <person name="Bito T."/>
            <person name="Chiden Y."/>
            <person name="Fujitsuka N."/>
            <person name="Fukunaka R."/>
            <person name="Hamada M."/>
            <person name="Harada C."/>
            <person name="Hayashi A."/>
            <person name="Hijishita S."/>
            <person name="Honda M."/>
            <person name="Hosokawa S."/>
            <person name="Ichikawa Y."/>
            <person name="Idonuma A."/>
            <person name="Iijima M."/>
            <person name="Ikeda M."/>
            <person name="Ikeno M."/>
            <person name="Ito K."/>
            <person name="Ito S."/>
            <person name="Ito T."/>
            <person name="Ito Y."/>
            <person name="Ito Y."/>
            <person name="Iwabuchi A."/>
            <person name="Kamiya K."/>
            <person name="Karasawa W."/>
            <person name="Kurita K."/>
            <person name="Katagiri S."/>
            <person name="Kikuta A."/>
            <person name="Kobayashi H."/>
            <person name="Kobayashi N."/>
            <person name="Machita K."/>
            <person name="Maehara T."/>
            <person name="Masukawa M."/>
            <person name="Mizubayashi T."/>
            <person name="Mukai Y."/>
            <person name="Nagasaki H."/>
            <person name="Nagata Y."/>
            <person name="Naito S."/>
            <person name="Nakashima M."/>
            <person name="Nakama Y."/>
            <person name="Nakamichi Y."/>
            <person name="Nakamura M."/>
            <person name="Meguro A."/>
            <person name="Negishi M."/>
            <person name="Ohta I."/>
            <person name="Ohta T."/>
            <person name="Okamoto M."/>
            <person name="Ono N."/>
            <person name="Saji S."/>
            <person name="Sakaguchi M."/>
            <person name="Sakai K."/>
            <person name="Shibata M."/>
            <person name="Shimokawa T."/>
            <person name="Song J."/>
            <person name="Takazaki Y."/>
            <person name="Terasawa K."/>
            <person name="Tsugane M."/>
            <person name="Tsuji K."/>
            <person name="Ueda S."/>
            <person name="Waki K."/>
            <person name="Yamagata H."/>
            <person name="Yamamoto M."/>
            <person name="Yamamoto S."/>
            <person name="Yamane H."/>
            <person name="Yoshiki S."/>
            <person name="Yoshihara R."/>
            <person name="Yukawa K."/>
            <person name="Zhong H."/>
            <person name="Yano M."/>
            <person name="Yuan Q."/>
            <person name="Ouyang S."/>
            <person name="Liu J."/>
            <person name="Jones K.M."/>
            <person name="Gansberger K."/>
            <person name="Moffat K."/>
            <person name="Hill J."/>
            <person name="Bera J."/>
            <person name="Fadrosh D."/>
            <person name="Jin S."/>
            <person name="Johri S."/>
            <person name="Kim M."/>
            <person name="Overton L."/>
            <person name="Reardon M."/>
            <person name="Tsitrin T."/>
            <person name="Vuong H."/>
            <person name="Weaver B."/>
            <person name="Ciecko A."/>
            <person name="Tallon L."/>
            <person name="Jackson J."/>
            <person name="Pai G."/>
            <person name="Aken S.V."/>
            <person name="Utterback T."/>
            <person name="Reidmuller S."/>
            <person name="Feldblyum T."/>
            <person name="Hsiao J."/>
            <person name="Zismann V."/>
            <person name="Iobst S."/>
            <person name="de Vazeille A.R."/>
            <person name="Buell C.R."/>
            <person name="Ying K."/>
            <person name="Li Y."/>
            <person name="Lu T."/>
            <person name="Huang Y."/>
            <person name="Zhao Q."/>
            <person name="Feng Q."/>
            <person name="Zhang L."/>
            <person name="Zhu J."/>
            <person name="Weng Q."/>
            <person name="Mu J."/>
            <person name="Lu Y."/>
            <person name="Fan D."/>
            <person name="Liu Y."/>
            <person name="Guan J."/>
            <person name="Zhang Y."/>
            <person name="Yu S."/>
            <person name="Liu X."/>
            <person name="Zhang Y."/>
            <person name="Hong G."/>
            <person name="Han B."/>
            <person name="Choisne N."/>
            <person name="Demange N."/>
            <person name="Orjeda G."/>
            <person name="Samain S."/>
            <person name="Cattolico L."/>
            <person name="Pelletier E."/>
            <person name="Couloux A."/>
            <person name="Segurens B."/>
            <person name="Wincker P."/>
            <person name="D'Hont A."/>
            <person name="Scarpelli C."/>
            <person name="Weissenbach J."/>
            <person name="Salanoubat M."/>
            <person name="Quetier F."/>
            <person name="Yu Y."/>
            <person name="Kim H.R."/>
            <person name="Rambo T."/>
            <person name="Currie J."/>
            <person name="Collura K."/>
            <person name="Luo M."/>
            <person name="Yang T."/>
            <person name="Ammiraju J.S.S."/>
            <person name="Engler F."/>
            <person name="Soderlund C."/>
            <person name="Wing R.A."/>
            <person name="Palmer L.E."/>
            <person name="de la Bastide M."/>
            <person name="Spiegel L."/>
            <person name="Nascimento L."/>
            <person name="Zutavern T."/>
            <person name="O'Shaughnessy A."/>
            <person name="Dike S."/>
            <person name="Dedhia N."/>
            <person name="Preston R."/>
            <person name="Balija V."/>
            <person name="McCombie W.R."/>
            <person name="Chow T."/>
            <person name="Chen H."/>
            <person name="Chung M."/>
            <person name="Chen C."/>
            <person name="Shaw J."/>
            <person name="Wu H."/>
            <person name="Hsiao K."/>
            <person name="Chao Y."/>
            <person name="Chu M."/>
            <person name="Cheng C."/>
            <person name="Hour A."/>
            <person name="Lee P."/>
            <person name="Lin S."/>
            <person name="Lin Y."/>
            <person name="Liou J."/>
            <person name="Liu S."/>
            <person name="Hsing Y."/>
            <person name="Raghuvanshi S."/>
            <person name="Mohanty A."/>
            <person name="Bharti A.K."/>
            <person name="Gaur A."/>
            <person name="Gupta V."/>
            <person name="Kumar D."/>
            <person name="Ravi V."/>
            <person name="Vij S."/>
            <person name="Kapur A."/>
            <person name="Khurana P."/>
            <person name="Khurana P."/>
            <person name="Khurana J.P."/>
            <person name="Tyagi A.K."/>
            <person name="Gaikwad K."/>
            <person name="Singh A."/>
            <person name="Dalal V."/>
            <person name="Srivastava S."/>
            <person name="Dixit A."/>
            <person name="Pal A.K."/>
            <person name="Ghazi I.A."/>
            <person name="Yadav M."/>
            <person name="Pandit A."/>
            <person name="Bhargava A."/>
            <person name="Sureshbabu K."/>
            <person name="Batra K."/>
            <person name="Sharma T.R."/>
            <person name="Mohapatra T."/>
            <person name="Singh N.K."/>
            <person name="Messing J."/>
            <person name="Nelson A.B."/>
            <person name="Fuks G."/>
            <person name="Kavchok S."/>
            <person name="Keizer G."/>
            <person name="Linton E."/>
            <person name="Llaca V."/>
            <person name="Song R."/>
            <person name="Tanyolac B."/>
            <person name="Young S."/>
            <person name="Ho-Il K."/>
            <person name="Hahn J.H."/>
            <person name="Sangsakoo G."/>
            <person name="Vanavichit A."/>
            <person name="de Mattos Luiz.A.T."/>
            <person name="Zimmer P.D."/>
            <person name="Malone G."/>
            <person name="Dellagostin O."/>
            <person name="de Oliveira A.C."/>
            <person name="Bevan M."/>
            <person name="Bancroft I."/>
            <person name="Minx P."/>
            <person name="Cordum H."/>
            <person name="Wilson R."/>
            <person name="Cheng Z."/>
            <person name="Jin W."/>
            <person name="Jiang J."/>
            <person name="Leong S.A."/>
            <person name="Iwama H."/>
            <person name="Gojobori T."/>
            <person name="Itoh T."/>
            <person name="Niimura Y."/>
            <person name="Fujii Y."/>
            <person name="Habara T."/>
            <person name="Sakai H."/>
            <person name="Sato Y."/>
            <person name="Wilson G."/>
            <person name="Kumar K."/>
            <person name="McCouch S."/>
            <person name="Juretic N."/>
            <person name="Hoen D."/>
            <person name="Wright S."/>
            <person name="Bruskiewich R."/>
            <person name="Bureau T."/>
            <person name="Miyao A."/>
            <person name="Hirochika H."/>
            <person name="Nishikawa T."/>
            <person name="Kadowaki K."/>
            <person name="Sugiura M."/>
            <person name="Burr B."/>
            <person name="Sasaki T."/>
        </authorList>
    </citation>
    <scope>NUCLEOTIDE SEQUENCE [LARGE SCALE GENOMIC DNA]</scope>
    <source>
        <strain evidence="3">cv. Nipponbare</strain>
    </source>
</reference>
<dbReference type="EMBL" id="AL606640">
    <property type="protein sequence ID" value="CAD41654.3"/>
    <property type="molecule type" value="Genomic_DNA"/>
</dbReference>
<sequence>MVANAAFYTDGSHPLAATQRACAQPIQTRIPRARPEYGKSPSRIPRETSLRDAKY</sequence>
<accession>Q7XTZ6</accession>
<organism evidence="2 3">
    <name type="scientific">Oryza sativa subsp. japonica</name>
    <name type="common">Rice</name>
    <dbReference type="NCBI Taxonomy" id="39947"/>
    <lineage>
        <taxon>Eukaryota</taxon>
        <taxon>Viridiplantae</taxon>
        <taxon>Streptophyta</taxon>
        <taxon>Embryophyta</taxon>
        <taxon>Tracheophyta</taxon>
        <taxon>Spermatophyta</taxon>
        <taxon>Magnoliopsida</taxon>
        <taxon>Liliopsida</taxon>
        <taxon>Poales</taxon>
        <taxon>Poaceae</taxon>
        <taxon>BOP clade</taxon>
        <taxon>Oryzoideae</taxon>
        <taxon>Oryzeae</taxon>
        <taxon>Oryzinae</taxon>
        <taxon>Oryza</taxon>
        <taxon>Oryza sativa</taxon>
    </lineage>
</organism>
<evidence type="ECO:0000313" key="2">
    <source>
        <dbReference type="EMBL" id="CAD41654.3"/>
    </source>
</evidence>
<feature type="region of interest" description="Disordered" evidence="1">
    <location>
        <begin position="28"/>
        <end position="55"/>
    </location>
</feature>
<name>Q7XTZ6_ORYSJ</name>
<proteinExistence type="predicted"/>
<evidence type="ECO:0000256" key="1">
    <source>
        <dbReference type="SAM" id="MobiDB-lite"/>
    </source>
</evidence>
<evidence type="ECO:0000313" key="3">
    <source>
        <dbReference type="Proteomes" id="UP000000763"/>
    </source>
</evidence>
<feature type="compositionally biased region" description="Basic and acidic residues" evidence="1">
    <location>
        <begin position="44"/>
        <end position="55"/>
    </location>
</feature>
<gene>
    <name evidence="2" type="primary">OSJNBa0019K04.1</name>
</gene>
<dbReference type="Proteomes" id="UP000000763">
    <property type="component" value="Chromosome 4"/>
</dbReference>
<reference evidence="3" key="2">
    <citation type="journal article" date="2008" name="Nucleic Acids Res.">
        <title>The rice annotation project database (RAP-DB): 2008 update.</title>
        <authorList>
            <consortium name="The rice annotation project (RAP)"/>
        </authorList>
    </citation>
    <scope>GENOME REANNOTATION</scope>
    <source>
        <strain evidence="3">cv. Nipponbare</strain>
    </source>
</reference>
<dbReference type="AlphaFoldDB" id="Q7XTZ6"/>
<protein>
    <submittedName>
        <fullName evidence="2">OSJNBa0019K04.1 protein</fullName>
    </submittedName>
</protein>